<dbReference type="InterPro" id="IPR011042">
    <property type="entry name" value="6-blade_b-propeller_TolB-like"/>
</dbReference>
<dbReference type="PROSITE" id="PS51125">
    <property type="entry name" value="NHL"/>
    <property type="match status" value="2"/>
</dbReference>
<feature type="repeat" description="NHL" evidence="2">
    <location>
        <begin position="247"/>
        <end position="291"/>
    </location>
</feature>
<dbReference type="GO" id="GO:0008270">
    <property type="term" value="F:zinc ion binding"/>
    <property type="evidence" value="ECO:0007669"/>
    <property type="project" value="UniProtKB-KW"/>
</dbReference>
<sequence length="424" mass="48277">MATAGVDFDFPNQIQETRKKIQNSFKRSYQALQNRESYLLCRVDEIEKEYKRKTEEMQELLETLNKNKLFSADTLTSNILADTHRGVEALINNKIQELSVDTGRSIEFEWDNLFEAGIERLGSIKLNSQSNQSPSPTLSPKRNPIAIDYKTKQLPTAYCCKRSTDTKLPGEMNNTRGIGITKGTGSIYIVDMNNHRVQVFSSNGDYLFMFSEKMTYPLGICVTETNVFVTQHGSNCINKYKLDGKLIKSVGSYGKAEAQFICPYGVAESYKTKNVYVCDSENKRVQIFTKDLEFQATLCGKNVFKYPVDIKVKLGRVFVLDSNDPCMLVFNTNHEFINRLITRGTGKQTSKSLSFDIDNNFNIIMSDFNNDCVYVFSQEGEQIHKFGKTGRDIGEFMKPWGILLDNTGRIIVVCQKDTNCVQFF</sequence>
<dbReference type="EMBL" id="JAKMXF010000310">
    <property type="protein sequence ID" value="KAI6650589.1"/>
    <property type="molecule type" value="Genomic_DNA"/>
</dbReference>
<dbReference type="GO" id="GO:0000209">
    <property type="term" value="P:protein polyubiquitination"/>
    <property type="evidence" value="ECO:0007669"/>
    <property type="project" value="TreeGrafter"/>
</dbReference>
<dbReference type="AlphaFoldDB" id="A0AAV7JQ38"/>
<keyword evidence="1" id="KW-0677">Repeat</keyword>
<dbReference type="CDD" id="cd05819">
    <property type="entry name" value="NHL"/>
    <property type="match status" value="1"/>
</dbReference>
<comment type="caution">
    <text evidence="4">The sequence shown here is derived from an EMBL/GenBank/DDBJ whole genome shotgun (WGS) entry which is preliminary data.</text>
</comment>
<dbReference type="Proteomes" id="UP001165289">
    <property type="component" value="Unassembled WGS sequence"/>
</dbReference>
<keyword evidence="5" id="KW-1185">Reference proteome</keyword>
<accession>A0AAV7JQ38</accession>
<feature type="region of interest" description="Disordered" evidence="3">
    <location>
        <begin position="125"/>
        <end position="144"/>
    </location>
</feature>
<evidence type="ECO:0000313" key="4">
    <source>
        <dbReference type="EMBL" id="KAI6650589.1"/>
    </source>
</evidence>
<dbReference type="InterPro" id="IPR001258">
    <property type="entry name" value="NHL_repeat"/>
</dbReference>
<evidence type="ECO:0000256" key="3">
    <source>
        <dbReference type="SAM" id="MobiDB-lite"/>
    </source>
</evidence>
<reference evidence="4 5" key="1">
    <citation type="journal article" date="2023" name="BMC Biol.">
        <title>The compact genome of the sponge Oopsacas minuta (Hexactinellida) is lacking key metazoan core genes.</title>
        <authorList>
            <person name="Santini S."/>
            <person name="Schenkelaars Q."/>
            <person name="Jourda C."/>
            <person name="Duchesne M."/>
            <person name="Belahbib H."/>
            <person name="Rocher C."/>
            <person name="Selva M."/>
            <person name="Riesgo A."/>
            <person name="Vervoort M."/>
            <person name="Leys S.P."/>
            <person name="Kodjabachian L."/>
            <person name="Le Bivic A."/>
            <person name="Borchiellini C."/>
            <person name="Claverie J.M."/>
            <person name="Renard E."/>
        </authorList>
    </citation>
    <scope>NUCLEOTIDE SEQUENCE [LARGE SCALE GENOMIC DNA]</scope>
    <source>
        <strain evidence="4">SPO-2</strain>
    </source>
</reference>
<name>A0AAV7JQ38_9METZ</name>
<dbReference type="Pfam" id="PF17170">
    <property type="entry name" value="DUF5128"/>
    <property type="match status" value="1"/>
</dbReference>
<evidence type="ECO:0000313" key="5">
    <source>
        <dbReference type="Proteomes" id="UP001165289"/>
    </source>
</evidence>
<dbReference type="GO" id="GO:0061630">
    <property type="term" value="F:ubiquitin protein ligase activity"/>
    <property type="evidence" value="ECO:0007669"/>
    <property type="project" value="TreeGrafter"/>
</dbReference>
<proteinExistence type="predicted"/>
<dbReference type="Gene3D" id="2.120.10.30">
    <property type="entry name" value="TolB, C-terminal domain"/>
    <property type="match status" value="2"/>
</dbReference>
<protein>
    <submittedName>
        <fullName evidence="4">PKD domain-containing protein</fullName>
    </submittedName>
</protein>
<organism evidence="4 5">
    <name type="scientific">Oopsacas minuta</name>
    <dbReference type="NCBI Taxonomy" id="111878"/>
    <lineage>
        <taxon>Eukaryota</taxon>
        <taxon>Metazoa</taxon>
        <taxon>Porifera</taxon>
        <taxon>Hexactinellida</taxon>
        <taxon>Hexasterophora</taxon>
        <taxon>Lyssacinosida</taxon>
        <taxon>Leucopsacidae</taxon>
        <taxon>Oopsacas</taxon>
    </lineage>
</organism>
<dbReference type="SUPFAM" id="SSF63825">
    <property type="entry name" value="YWTD domain"/>
    <property type="match status" value="1"/>
</dbReference>
<dbReference type="SUPFAM" id="SSF101898">
    <property type="entry name" value="NHL repeat"/>
    <property type="match status" value="1"/>
</dbReference>
<feature type="compositionally biased region" description="Polar residues" evidence="3">
    <location>
        <begin position="125"/>
        <end position="140"/>
    </location>
</feature>
<evidence type="ECO:0000256" key="1">
    <source>
        <dbReference type="ARBA" id="ARBA00022737"/>
    </source>
</evidence>
<dbReference type="PANTHER" id="PTHR24104">
    <property type="entry name" value="E3 UBIQUITIN-PROTEIN LIGASE NHLRC1-RELATED"/>
    <property type="match status" value="1"/>
</dbReference>
<dbReference type="GO" id="GO:0043161">
    <property type="term" value="P:proteasome-mediated ubiquitin-dependent protein catabolic process"/>
    <property type="evidence" value="ECO:0007669"/>
    <property type="project" value="TreeGrafter"/>
</dbReference>
<evidence type="ECO:0000256" key="2">
    <source>
        <dbReference type="PROSITE-ProRule" id="PRU00504"/>
    </source>
</evidence>
<feature type="repeat" description="NHL" evidence="2">
    <location>
        <begin position="176"/>
        <end position="203"/>
    </location>
</feature>
<dbReference type="InterPro" id="IPR050952">
    <property type="entry name" value="TRIM-NHL_E3_ligases"/>
</dbReference>
<gene>
    <name evidence="4" type="ORF">LOD99_7639</name>
</gene>
<dbReference type="PANTHER" id="PTHR24104:SF25">
    <property type="entry name" value="PROTEIN LIN-41"/>
    <property type="match status" value="1"/>
</dbReference>